<name>A0A7K4AKU0_METSH</name>
<evidence type="ECO:0000313" key="2">
    <source>
        <dbReference type="Proteomes" id="UP000544742"/>
    </source>
</evidence>
<dbReference type="Proteomes" id="UP000544742">
    <property type="component" value="Unassembled WGS sequence"/>
</dbReference>
<comment type="caution">
    <text evidence="1">The sequence shown here is derived from an EMBL/GenBank/DDBJ whole genome shotgun (WGS) entry which is preliminary data.</text>
</comment>
<evidence type="ECO:0000313" key="1">
    <source>
        <dbReference type="EMBL" id="NLJ23593.1"/>
    </source>
</evidence>
<dbReference type="EMBL" id="JAAYUN010000204">
    <property type="protein sequence ID" value="NLJ23593.1"/>
    <property type="molecule type" value="Genomic_DNA"/>
</dbReference>
<protein>
    <submittedName>
        <fullName evidence="1">Uncharacterized protein</fullName>
    </submittedName>
</protein>
<proteinExistence type="predicted"/>
<dbReference type="AlphaFoldDB" id="A0A7K4AKU0"/>
<gene>
    <name evidence="1" type="ORF">GX426_10880</name>
</gene>
<accession>A0A7K4AKU0</accession>
<organism evidence="1 2">
    <name type="scientific">Methanothrix soehngenii</name>
    <name type="common">Methanosaeta concilii</name>
    <dbReference type="NCBI Taxonomy" id="2223"/>
    <lineage>
        <taxon>Archaea</taxon>
        <taxon>Methanobacteriati</taxon>
        <taxon>Methanobacteriota</taxon>
        <taxon>Stenosarchaea group</taxon>
        <taxon>Methanomicrobia</taxon>
        <taxon>Methanotrichales</taxon>
        <taxon>Methanotrichaceae</taxon>
        <taxon>Methanothrix</taxon>
    </lineage>
</organism>
<sequence length="57" mass="6773">EEQRYLPLIEKRIEQGSLAEIMVQRQKEEKEILPMLSQLAWCLKENIPYSAEPRRCG</sequence>
<feature type="non-terminal residue" evidence="1">
    <location>
        <position position="1"/>
    </location>
</feature>
<reference evidence="1 2" key="1">
    <citation type="journal article" date="2020" name="Biotechnol. Biofuels">
        <title>New insights from the biogas microbiome by comprehensive genome-resolved metagenomics of nearly 1600 species originating from multiple anaerobic digesters.</title>
        <authorList>
            <person name="Campanaro S."/>
            <person name="Treu L."/>
            <person name="Rodriguez-R L.M."/>
            <person name="Kovalovszki A."/>
            <person name="Ziels R.M."/>
            <person name="Maus I."/>
            <person name="Zhu X."/>
            <person name="Kougias P.G."/>
            <person name="Basile A."/>
            <person name="Luo G."/>
            <person name="Schluter A."/>
            <person name="Konstantinidis K.T."/>
            <person name="Angelidaki I."/>
        </authorList>
    </citation>
    <scope>NUCLEOTIDE SEQUENCE [LARGE SCALE GENOMIC DNA]</scope>
    <source>
        <strain evidence="1">AS27yjCOA_157</strain>
    </source>
</reference>